<dbReference type="EMBL" id="UESZ01000001">
    <property type="protein sequence ID" value="SSA35456.1"/>
    <property type="molecule type" value="Genomic_DNA"/>
</dbReference>
<proteinExistence type="predicted"/>
<dbReference type="AlphaFoldDB" id="A0A2Y8ZVB8"/>
<dbReference type="RefSeq" id="WP_109686732.1">
    <property type="nucleotide sequence ID" value="NZ_QGDN01000001.1"/>
</dbReference>
<evidence type="ECO:0000313" key="3">
    <source>
        <dbReference type="Proteomes" id="UP000250028"/>
    </source>
</evidence>
<evidence type="ECO:0000256" key="1">
    <source>
        <dbReference type="SAM" id="MobiDB-lite"/>
    </source>
</evidence>
<accession>A0A2Y8ZVB8</accession>
<reference evidence="3" key="1">
    <citation type="submission" date="2016-10" db="EMBL/GenBank/DDBJ databases">
        <authorList>
            <person name="Varghese N."/>
            <person name="Submissions S."/>
        </authorList>
    </citation>
    <scope>NUCLEOTIDE SEQUENCE [LARGE SCALE GENOMIC DNA]</scope>
    <source>
        <strain evidence="3">DSM 22951</strain>
    </source>
</reference>
<gene>
    <name evidence="2" type="ORF">SAMN04489750_2816</name>
</gene>
<organism evidence="2 3">
    <name type="scientific">Branchiibius hedensis</name>
    <dbReference type="NCBI Taxonomy" id="672460"/>
    <lineage>
        <taxon>Bacteria</taxon>
        <taxon>Bacillati</taxon>
        <taxon>Actinomycetota</taxon>
        <taxon>Actinomycetes</taxon>
        <taxon>Micrococcales</taxon>
        <taxon>Dermacoccaceae</taxon>
        <taxon>Branchiibius</taxon>
    </lineage>
</organism>
<keyword evidence="3" id="KW-1185">Reference proteome</keyword>
<protein>
    <submittedName>
        <fullName evidence="2">Uncharacterized protein</fullName>
    </submittedName>
</protein>
<feature type="region of interest" description="Disordered" evidence="1">
    <location>
        <begin position="150"/>
        <end position="170"/>
    </location>
</feature>
<dbReference type="Proteomes" id="UP000250028">
    <property type="component" value="Unassembled WGS sequence"/>
</dbReference>
<name>A0A2Y8ZVB8_9MICO</name>
<evidence type="ECO:0000313" key="2">
    <source>
        <dbReference type="EMBL" id="SSA35456.1"/>
    </source>
</evidence>
<sequence>MADLSASSPLVRNAISALTAGAITLVSPARIPRSARRGVSLARTATSLAALVGDRMPGVVDNKLPARASAVVGQAQTAAPFAGATAAGFALVTSGLALKADQKVEALLTKRGVRQPRLVMSLGVVAVVFAVNTLRPKIQAAIAERARGVVPRPNPPAGTNVAATTADGAS</sequence>